<dbReference type="SUPFAM" id="SSF56300">
    <property type="entry name" value="Metallo-dependent phosphatases"/>
    <property type="match status" value="1"/>
</dbReference>
<evidence type="ECO:0008006" key="3">
    <source>
        <dbReference type="Google" id="ProtNLM"/>
    </source>
</evidence>
<comment type="caution">
    <text evidence="1">The sequence shown here is derived from an EMBL/GenBank/DDBJ whole genome shotgun (WGS) entry which is preliminary data.</text>
</comment>
<gene>
    <name evidence="1" type="ORF">CHU95_19980</name>
</gene>
<keyword evidence="2" id="KW-1185">Reference proteome</keyword>
<sequence length="497" mass="54146">MTTSSTPIPADISAADIQGLLARNGSFRATAIRQGWALSSLHRMCKKLGIASPAQKVPGKPASAAPVEEEGRAVSFEDLMGGLGGVRMSEPPVPKAADDGLDGGMEDGRPLALDKRAAAAEVVEEIAPQKPERYRIDGSPASRRIIGLEDEVNRLKAELRRAHRAEASDERVLDILGVIGKTNLRQPEWRAQPQGTTSGAPGIPIAIWSDWHWGETVSLREMDGYNEYNPQIAHKRLKTLVERTIDFAFGHMVNPRYPGLYLCLGGDMVSGDIHHELALTNEQTLMESIYDLSSNISAAIKEMAKAFGNIHIVCVTGNHGRTSHKPMAKLRNATNADWISYRLAQRETEGIPGVSWQVADSNDAPFSVFGKRYMLTHGDSLGVGGGDGIIGAAGPIIRGAKKMMAAYAAAKSPFDHLLLGHYHNYMCLPNITVNDCLKGADEWSRAMRFAPHPPSQSLHFDHPRWGTTIQTQIFVDQPASRAFGDTQSPRWAVQEAQ</sequence>
<dbReference type="RefSeq" id="WP_094458110.1">
    <property type="nucleotide sequence ID" value="NZ_NOXU01000032.1"/>
</dbReference>
<evidence type="ECO:0000313" key="1">
    <source>
        <dbReference type="EMBL" id="OYQ31432.1"/>
    </source>
</evidence>
<name>A0A255YQD4_9PROT</name>
<reference evidence="1 2" key="1">
    <citation type="submission" date="2017-07" db="EMBL/GenBank/DDBJ databases">
        <title>Niveispirillum cyanobacteriorum sp. nov., isolated from cyanobacterial aggregates in a eutrophic lake.</title>
        <authorList>
            <person name="Cai H."/>
        </authorList>
    </citation>
    <scope>NUCLEOTIDE SEQUENCE [LARGE SCALE GENOMIC DNA]</scope>
    <source>
        <strain evidence="2">TH1-14</strain>
    </source>
</reference>
<dbReference type="Proteomes" id="UP000216998">
    <property type="component" value="Unassembled WGS sequence"/>
</dbReference>
<protein>
    <recommendedName>
        <fullName evidence="3">Calcineurin-like phosphoesterase domain-containing protein</fullName>
    </recommendedName>
</protein>
<organism evidence="1 2">
    <name type="scientific">Niveispirillum lacus</name>
    <dbReference type="NCBI Taxonomy" id="1981099"/>
    <lineage>
        <taxon>Bacteria</taxon>
        <taxon>Pseudomonadati</taxon>
        <taxon>Pseudomonadota</taxon>
        <taxon>Alphaproteobacteria</taxon>
        <taxon>Rhodospirillales</taxon>
        <taxon>Azospirillaceae</taxon>
        <taxon>Niveispirillum</taxon>
    </lineage>
</organism>
<dbReference type="AlphaFoldDB" id="A0A255YQD4"/>
<dbReference type="EMBL" id="NOXU01000032">
    <property type="protein sequence ID" value="OYQ31432.1"/>
    <property type="molecule type" value="Genomic_DNA"/>
</dbReference>
<proteinExistence type="predicted"/>
<dbReference type="InterPro" id="IPR029052">
    <property type="entry name" value="Metallo-depent_PP-like"/>
</dbReference>
<accession>A0A255YQD4</accession>
<dbReference type="OrthoDB" id="7059292at2"/>
<evidence type="ECO:0000313" key="2">
    <source>
        <dbReference type="Proteomes" id="UP000216998"/>
    </source>
</evidence>